<dbReference type="Proteomes" id="UP001281003">
    <property type="component" value="Unassembled WGS sequence"/>
</dbReference>
<dbReference type="AlphaFoldDB" id="A0AAE0UDB9"/>
<dbReference type="PANTHER" id="PTHR33112">
    <property type="entry name" value="DOMAIN PROTEIN, PUTATIVE-RELATED"/>
    <property type="match status" value="1"/>
</dbReference>
<reference evidence="2" key="2">
    <citation type="submission" date="2023-07" db="EMBL/GenBank/DDBJ databases">
        <authorList>
            <consortium name="Lawrence Berkeley National Laboratory"/>
            <person name="Haridas S."/>
            <person name="Hensen N."/>
            <person name="Bonometti L."/>
            <person name="Westerberg I."/>
            <person name="Brannstrom I.O."/>
            <person name="Guillou S."/>
            <person name="Cros-Aarteil S."/>
            <person name="Calhoun S."/>
            <person name="Kuo A."/>
            <person name="Mondo S."/>
            <person name="Pangilinan J."/>
            <person name="Riley R."/>
            <person name="LaButti K."/>
            <person name="Andreopoulos B."/>
            <person name="Lipzen A."/>
            <person name="Chen C."/>
            <person name="Yanf M."/>
            <person name="Daum C."/>
            <person name="Ng V."/>
            <person name="Clum A."/>
            <person name="Steindorff A."/>
            <person name="Ohm R."/>
            <person name="Martin F."/>
            <person name="Silar P."/>
            <person name="Natvig D."/>
            <person name="Lalanne C."/>
            <person name="Gautier V."/>
            <person name="Ament-velasquez S.L."/>
            <person name="Kruys A."/>
            <person name="Hutchinson M.I."/>
            <person name="Powell A.J."/>
            <person name="Barry K."/>
            <person name="Miller A.N."/>
            <person name="Grigoriev I.V."/>
            <person name="Debuchy R."/>
            <person name="Gladieux P."/>
            <person name="Thoren M.H."/>
            <person name="Johannesson H."/>
        </authorList>
    </citation>
    <scope>NUCLEOTIDE SEQUENCE</scope>
    <source>
        <strain evidence="2">FGSC 1904</strain>
    </source>
</reference>
<evidence type="ECO:0000313" key="3">
    <source>
        <dbReference type="Proteomes" id="UP001281003"/>
    </source>
</evidence>
<evidence type="ECO:0000313" key="2">
    <source>
        <dbReference type="EMBL" id="KAK3399923.1"/>
    </source>
</evidence>
<name>A0AAE0UDB9_SORBR</name>
<accession>A0AAE0UDB9</accession>
<comment type="caution">
    <text evidence="2">The sequence shown here is derived from an EMBL/GenBank/DDBJ whole genome shotgun (WGS) entry which is preliminary data.</text>
</comment>
<keyword evidence="3" id="KW-1185">Reference proteome</keyword>
<organism evidence="2 3">
    <name type="scientific">Sordaria brevicollis</name>
    <dbReference type="NCBI Taxonomy" id="83679"/>
    <lineage>
        <taxon>Eukaryota</taxon>
        <taxon>Fungi</taxon>
        <taxon>Dikarya</taxon>
        <taxon>Ascomycota</taxon>
        <taxon>Pezizomycotina</taxon>
        <taxon>Sordariomycetes</taxon>
        <taxon>Sordariomycetidae</taxon>
        <taxon>Sordariales</taxon>
        <taxon>Sordariaceae</taxon>
        <taxon>Sordaria</taxon>
    </lineage>
</organism>
<gene>
    <name evidence="2" type="ORF">B0T20DRAFT_172849</name>
</gene>
<proteinExistence type="predicted"/>
<dbReference type="EMBL" id="JAUTDP010000004">
    <property type="protein sequence ID" value="KAK3399923.1"/>
    <property type="molecule type" value="Genomic_DNA"/>
</dbReference>
<evidence type="ECO:0000259" key="1">
    <source>
        <dbReference type="Pfam" id="PF06985"/>
    </source>
</evidence>
<dbReference type="InterPro" id="IPR010730">
    <property type="entry name" value="HET"/>
</dbReference>
<feature type="domain" description="Heterokaryon incompatibility" evidence="1">
    <location>
        <begin position="241"/>
        <end position="401"/>
    </location>
</feature>
<sequence>MSRSCLVVDDEPHTCAFCEEHLALDFSTVNGAISPTRLEQMQKRLIQVGFLGPNENLNDEKFSDFREILKEYHIYDVNLNLFWSQTADACRIAEMVRKFMKKGLEDDEHHLLKVRISSHFKACDESIIMQIDHVKIEPNTRFEWFVDPIVSSESTVLAKNITTDEGTAAARQFPCRPMNHEPLRHTLEQARNWLGSCFRDHWHPESSNAPKYTPKRLLEISRSLHGSPCVTIVEASTPVTYAALSYKWGGIHEPRLTRSRIYGATASGLKLSLEALPQTIADAVKVAEALGINHLWVDALCIIQDDDADKAREIGQMAHIYRHATITILASRANSASEGFLHCRHGKVCHENAGGSSLSRWDFRLPFRTSSNEQSSIILTERGNVFVDDEPLVTRAWAFQEALLSPHIISYGRVRTVFHCSHAEQWQAYWYMFSDNGNLRPVRDITRLRQHFRKILSRPYTGSNQKHDEQPEDYETDRSRIMEDWYTLLHLYTERELTNPRDRLNAVAALAEVFAQRLEDEYVAGFWRSDPLRALLWMQVRRSGWDIPKRPINFCGPTWSWASMAGEVYFLEATSLRRDRDLRILDWHVQLGNDANKFGAVDSGFLKIRAKVAHCTITSRGERPYYSVSVNWPTQHREGSMQWENLRHEYYPDALEQEFMQENSTMTVLLLILGFYPRSGGRRSCRCLVLKNASRGLYSRLGFLIATDLSDEGPSRPKYDMCIYDDNWDQAFPVETITIV</sequence>
<dbReference type="PANTHER" id="PTHR33112:SF16">
    <property type="entry name" value="HETEROKARYON INCOMPATIBILITY DOMAIN-CONTAINING PROTEIN"/>
    <property type="match status" value="1"/>
</dbReference>
<reference evidence="2" key="1">
    <citation type="journal article" date="2023" name="Mol. Phylogenet. Evol.">
        <title>Genome-scale phylogeny and comparative genomics of the fungal order Sordariales.</title>
        <authorList>
            <person name="Hensen N."/>
            <person name="Bonometti L."/>
            <person name="Westerberg I."/>
            <person name="Brannstrom I.O."/>
            <person name="Guillou S."/>
            <person name="Cros-Aarteil S."/>
            <person name="Calhoun S."/>
            <person name="Haridas S."/>
            <person name="Kuo A."/>
            <person name="Mondo S."/>
            <person name="Pangilinan J."/>
            <person name="Riley R."/>
            <person name="LaButti K."/>
            <person name="Andreopoulos B."/>
            <person name="Lipzen A."/>
            <person name="Chen C."/>
            <person name="Yan M."/>
            <person name="Daum C."/>
            <person name="Ng V."/>
            <person name="Clum A."/>
            <person name="Steindorff A."/>
            <person name="Ohm R.A."/>
            <person name="Martin F."/>
            <person name="Silar P."/>
            <person name="Natvig D.O."/>
            <person name="Lalanne C."/>
            <person name="Gautier V."/>
            <person name="Ament-Velasquez S.L."/>
            <person name="Kruys A."/>
            <person name="Hutchinson M.I."/>
            <person name="Powell A.J."/>
            <person name="Barry K."/>
            <person name="Miller A.N."/>
            <person name="Grigoriev I.V."/>
            <person name="Debuchy R."/>
            <person name="Gladieux P."/>
            <person name="Hiltunen Thoren M."/>
            <person name="Johannesson H."/>
        </authorList>
    </citation>
    <scope>NUCLEOTIDE SEQUENCE</scope>
    <source>
        <strain evidence="2">FGSC 1904</strain>
    </source>
</reference>
<protein>
    <submittedName>
        <fullName evidence="2">Heterokaryon incompatibility protein-domain-containing protein</fullName>
    </submittedName>
</protein>
<dbReference type="Pfam" id="PF06985">
    <property type="entry name" value="HET"/>
    <property type="match status" value="1"/>
</dbReference>